<proteinExistence type="predicted"/>
<keyword evidence="1" id="KW-0472">Membrane</keyword>
<dbReference type="AlphaFoldDB" id="A0AAV6Q9Q0"/>
<dbReference type="EMBL" id="JAGKHQ010000018">
    <property type="protein sequence ID" value="KAG7485168.1"/>
    <property type="molecule type" value="Genomic_DNA"/>
</dbReference>
<keyword evidence="1" id="KW-0812">Transmembrane</keyword>
<accession>A0AAV6Q9Q0</accession>
<keyword evidence="3" id="KW-1185">Reference proteome</keyword>
<feature type="transmembrane region" description="Helical" evidence="1">
    <location>
        <begin position="6"/>
        <end position="27"/>
    </location>
</feature>
<organism evidence="2 3">
    <name type="scientific">Solea senegalensis</name>
    <name type="common">Senegalese sole</name>
    <dbReference type="NCBI Taxonomy" id="28829"/>
    <lineage>
        <taxon>Eukaryota</taxon>
        <taxon>Metazoa</taxon>
        <taxon>Chordata</taxon>
        <taxon>Craniata</taxon>
        <taxon>Vertebrata</taxon>
        <taxon>Euteleostomi</taxon>
        <taxon>Actinopterygii</taxon>
        <taxon>Neopterygii</taxon>
        <taxon>Teleostei</taxon>
        <taxon>Neoteleostei</taxon>
        <taxon>Acanthomorphata</taxon>
        <taxon>Carangaria</taxon>
        <taxon>Pleuronectiformes</taxon>
        <taxon>Pleuronectoidei</taxon>
        <taxon>Soleidae</taxon>
        <taxon>Solea</taxon>
    </lineage>
</organism>
<name>A0AAV6Q9Q0_SOLSE</name>
<sequence length="133" mass="15046">MRRLILEFAALPPFVAEYISIVAITFYEGKKKKKNGLPHPSSLDSNCSVHSLYCVSTFTITWRSKHSGNSSDPIKVDVLLVEMKPYLVIFCSASDGKCVSGSKTHRIAHIWSRMEWERVGEMLMAMMMTEPCN</sequence>
<comment type="caution">
    <text evidence="2">The sequence shown here is derived from an EMBL/GenBank/DDBJ whole genome shotgun (WGS) entry which is preliminary data.</text>
</comment>
<keyword evidence="1" id="KW-1133">Transmembrane helix</keyword>
<gene>
    <name evidence="2" type="ORF">JOB18_004164</name>
</gene>
<reference evidence="2 3" key="1">
    <citation type="journal article" date="2021" name="Sci. Rep.">
        <title>Chromosome anchoring in Senegalese sole (Solea senegalensis) reveals sex-associated markers and genome rearrangements in flatfish.</title>
        <authorList>
            <person name="Guerrero-Cozar I."/>
            <person name="Gomez-Garrido J."/>
            <person name="Berbel C."/>
            <person name="Martinez-Blanch J.F."/>
            <person name="Alioto T."/>
            <person name="Claros M.G."/>
            <person name="Gagnaire P.A."/>
            <person name="Manchado M."/>
        </authorList>
    </citation>
    <scope>NUCLEOTIDE SEQUENCE [LARGE SCALE GENOMIC DNA]</scope>
    <source>
        <strain evidence="2">Sse05_10M</strain>
    </source>
</reference>
<evidence type="ECO:0000256" key="1">
    <source>
        <dbReference type="SAM" id="Phobius"/>
    </source>
</evidence>
<dbReference type="Proteomes" id="UP000693946">
    <property type="component" value="Linkage Group LG6"/>
</dbReference>
<evidence type="ECO:0000313" key="2">
    <source>
        <dbReference type="EMBL" id="KAG7485168.1"/>
    </source>
</evidence>
<evidence type="ECO:0000313" key="3">
    <source>
        <dbReference type="Proteomes" id="UP000693946"/>
    </source>
</evidence>
<protein>
    <submittedName>
        <fullName evidence="2">Uncharacterized protein</fullName>
    </submittedName>
</protein>